<name>A0A518ASW9_9BACT</name>
<dbReference type="Pfam" id="PF13366">
    <property type="entry name" value="PDDEXK_3"/>
    <property type="match status" value="1"/>
</dbReference>
<dbReference type="AlphaFoldDB" id="A0A518ASW9"/>
<dbReference type="NCBIfam" id="TIGR04256">
    <property type="entry name" value="GxxExxY"/>
    <property type="match status" value="1"/>
</dbReference>
<reference evidence="1 2" key="1">
    <citation type="submission" date="2019-02" db="EMBL/GenBank/DDBJ databases">
        <title>Deep-cultivation of Planctomycetes and their phenomic and genomic characterization uncovers novel biology.</title>
        <authorList>
            <person name="Wiegand S."/>
            <person name="Jogler M."/>
            <person name="Boedeker C."/>
            <person name="Pinto D."/>
            <person name="Vollmers J."/>
            <person name="Rivas-Marin E."/>
            <person name="Kohn T."/>
            <person name="Peeters S.H."/>
            <person name="Heuer A."/>
            <person name="Rast P."/>
            <person name="Oberbeckmann S."/>
            <person name="Bunk B."/>
            <person name="Jeske O."/>
            <person name="Meyerdierks A."/>
            <person name="Storesund J.E."/>
            <person name="Kallscheuer N."/>
            <person name="Luecker S."/>
            <person name="Lage O.M."/>
            <person name="Pohl T."/>
            <person name="Merkel B.J."/>
            <person name="Hornburger P."/>
            <person name="Mueller R.-W."/>
            <person name="Bruemmer F."/>
            <person name="Labrenz M."/>
            <person name="Spormann A.M."/>
            <person name="Op den Camp H."/>
            <person name="Overmann J."/>
            <person name="Amann R."/>
            <person name="Jetten M.S.M."/>
            <person name="Mascher T."/>
            <person name="Medema M.H."/>
            <person name="Devos D.P."/>
            <person name="Kaster A.-K."/>
            <person name="Ovreas L."/>
            <person name="Rohde M."/>
            <person name="Galperin M.Y."/>
            <person name="Jogler C."/>
        </authorList>
    </citation>
    <scope>NUCLEOTIDE SEQUENCE [LARGE SCALE GENOMIC DNA]</scope>
    <source>
        <strain evidence="1 2">Pan181</strain>
    </source>
</reference>
<gene>
    <name evidence="1" type="ORF">Pan181_40520</name>
</gene>
<keyword evidence="2" id="KW-1185">Reference proteome</keyword>
<sequence>MVRLGKLPDDVELVAKQVVQAAFNVHCELGPGLLESVYEKCMTIELTRMGLSLKRQLNLPIKFRGTTIDGGLRIDLLVSDCVIVELKSVDQLAPIHEAQLLTYLKLANVRLGFLINFNVSLIKDGIKRMIH</sequence>
<dbReference type="InterPro" id="IPR026350">
    <property type="entry name" value="GxxExxY"/>
</dbReference>
<organism evidence="1 2">
    <name type="scientific">Aeoliella mucimassa</name>
    <dbReference type="NCBI Taxonomy" id="2527972"/>
    <lineage>
        <taxon>Bacteria</taxon>
        <taxon>Pseudomonadati</taxon>
        <taxon>Planctomycetota</taxon>
        <taxon>Planctomycetia</taxon>
        <taxon>Pirellulales</taxon>
        <taxon>Lacipirellulaceae</taxon>
        <taxon>Aeoliella</taxon>
    </lineage>
</organism>
<evidence type="ECO:0008006" key="3">
    <source>
        <dbReference type="Google" id="ProtNLM"/>
    </source>
</evidence>
<protein>
    <recommendedName>
        <fullName evidence="3">GxxExxY protein</fullName>
    </recommendedName>
</protein>
<accession>A0A518ASW9</accession>
<dbReference type="Proteomes" id="UP000315750">
    <property type="component" value="Chromosome"/>
</dbReference>
<proteinExistence type="predicted"/>
<dbReference type="KEGG" id="amuc:Pan181_40520"/>
<evidence type="ECO:0000313" key="2">
    <source>
        <dbReference type="Proteomes" id="UP000315750"/>
    </source>
</evidence>
<evidence type="ECO:0000313" key="1">
    <source>
        <dbReference type="EMBL" id="QDU57829.1"/>
    </source>
</evidence>
<dbReference type="EMBL" id="CP036278">
    <property type="protein sequence ID" value="QDU57829.1"/>
    <property type="molecule type" value="Genomic_DNA"/>
</dbReference>